<dbReference type="AlphaFoldDB" id="A0AAE0LNQ1"/>
<feature type="coiled-coil region" evidence="2">
    <location>
        <begin position="211"/>
        <end position="248"/>
    </location>
</feature>
<feature type="compositionally biased region" description="Polar residues" evidence="3">
    <location>
        <begin position="38"/>
        <end position="52"/>
    </location>
</feature>
<dbReference type="GO" id="GO:0048278">
    <property type="term" value="P:vesicle docking"/>
    <property type="evidence" value="ECO:0007669"/>
    <property type="project" value="TreeGrafter"/>
</dbReference>
<evidence type="ECO:0000256" key="2">
    <source>
        <dbReference type="SAM" id="Coils"/>
    </source>
</evidence>
<keyword evidence="4" id="KW-1133">Transmembrane helix</keyword>
<feature type="transmembrane region" description="Helical" evidence="4">
    <location>
        <begin position="292"/>
        <end position="315"/>
    </location>
</feature>
<keyword evidence="4" id="KW-0472">Membrane</keyword>
<keyword evidence="7" id="KW-1185">Reference proteome</keyword>
<sequence>MSYGGYNPYGGNGGGCRGYGADPFDDRNALQYGAGNHEMSSFNSGGSPQMGQQGYGSPRAQGQNSILDECIDIQNQAQELENKLGALSGLQKRYLDDADTSGGSNTRRDLDNLTQSMMDQYKGLTDRVRAIKSNPDCRDRRNVSQVNKTDRDVRRAIQKFQELEVVSRKEIEERSKRLARIAHPDATEDEITTIVNSDTQVFAQAVMGNRAENANRTLGAHKERNQKMKQIEQQLIELLEILSETQELLHKQEVTIATVDEQIVDTNQQMDAANTNLGVATTTARATRKKKWWCLGICVVIVVIIVVAVVAYILVNRAANGGGGGGGTTDNSNNNNGDNTGTGGTTGDNTGTNTGTGTTGETTGDNTATQRRSPFRRNLLEDLQMNTGRAVKISPDVVPRFPRRLASRARRAGVAANQDVEALAKKRFVVDWQGADPTGSDD</sequence>
<dbReference type="GO" id="GO:0006886">
    <property type="term" value="P:intracellular protein transport"/>
    <property type="evidence" value="ECO:0007669"/>
    <property type="project" value="TreeGrafter"/>
</dbReference>
<comment type="similarity">
    <text evidence="1">Belongs to the syntaxin family.</text>
</comment>
<dbReference type="GeneID" id="87836790"/>
<dbReference type="GO" id="GO:0031201">
    <property type="term" value="C:SNARE complex"/>
    <property type="evidence" value="ECO:0007669"/>
    <property type="project" value="TreeGrafter"/>
</dbReference>
<dbReference type="PANTHER" id="PTHR19957:SF380">
    <property type="entry name" value="SYNTAXIN FAMILY PROTEIN"/>
    <property type="match status" value="1"/>
</dbReference>
<dbReference type="GO" id="GO:0000149">
    <property type="term" value="F:SNARE binding"/>
    <property type="evidence" value="ECO:0007669"/>
    <property type="project" value="TreeGrafter"/>
</dbReference>
<dbReference type="GO" id="GO:0005484">
    <property type="term" value="F:SNAP receptor activity"/>
    <property type="evidence" value="ECO:0007669"/>
    <property type="project" value="TreeGrafter"/>
</dbReference>
<dbReference type="SUPFAM" id="SSF47661">
    <property type="entry name" value="t-snare proteins"/>
    <property type="match status" value="1"/>
</dbReference>
<proteinExistence type="inferred from homology"/>
<dbReference type="Pfam" id="PF05739">
    <property type="entry name" value="SNARE"/>
    <property type="match status" value="1"/>
</dbReference>
<dbReference type="PANTHER" id="PTHR19957">
    <property type="entry name" value="SYNTAXIN"/>
    <property type="match status" value="1"/>
</dbReference>
<comment type="caution">
    <text evidence="6">The sequence shown here is derived from an EMBL/GenBank/DDBJ whole genome shotgun (WGS) entry which is preliminary data.</text>
</comment>
<dbReference type="InterPro" id="IPR010989">
    <property type="entry name" value="SNARE"/>
</dbReference>
<gene>
    <name evidence="6" type="ORF">B0H64DRAFT_241366</name>
</gene>
<feature type="domain" description="T-SNARE coiled-coil homology" evidence="5">
    <location>
        <begin position="256"/>
        <end position="306"/>
    </location>
</feature>
<keyword evidence="2" id="KW-0175">Coiled coil</keyword>
<evidence type="ECO:0000313" key="6">
    <source>
        <dbReference type="EMBL" id="KAK3291827.1"/>
    </source>
</evidence>
<dbReference type="GO" id="GO:0005886">
    <property type="term" value="C:plasma membrane"/>
    <property type="evidence" value="ECO:0007669"/>
    <property type="project" value="TreeGrafter"/>
</dbReference>
<accession>A0AAE0LNQ1</accession>
<feature type="region of interest" description="Disordered" evidence="3">
    <location>
        <begin position="35"/>
        <end position="62"/>
    </location>
</feature>
<dbReference type="InterPro" id="IPR045242">
    <property type="entry name" value="Syntaxin"/>
</dbReference>
<dbReference type="Proteomes" id="UP001278766">
    <property type="component" value="Unassembled WGS sequence"/>
</dbReference>
<reference evidence="6" key="2">
    <citation type="submission" date="2023-06" db="EMBL/GenBank/DDBJ databases">
        <authorList>
            <consortium name="Lawrence Berkeley National Laboratory"/>
            <person name="Haridas S."/>
            <person name="Hensen N."/>
            <person name="Bonometti L."/>
            <person name="Westerberg I."/>
            <person name="Brannstrom I.O."/>
            <person name="Guillou S."/>
            <person name="Cros-Aarteil S."/>
            <person name="Calhoun S."/>
            <person name="Kuo A."/>
            <person name="Mondo S."/>
            <person name="Pangilinan J."/>
            <person name="Riley R."/>
            <person name="Labutti K."/>
            <person name="Andreopoulos B."/>
            <person name="Lipzen A."/>
            <person name="Chen C."/>
            <person name="Yanf M."/>
            <person name="Daum C."/>
            <person name="Ng V."/>
            <person name="Clum A."/>
            <person name="Steindorff A."/>
            <person name="Ohm R."/>
            <person name="Martin F."/>
            <person name="Silar P."/>
            <person name="Natvig D."/>
            <person name="Lalanne C."/>
            <person name="Gautier V."/>
            <person name="Ament-Velasquez S.L."/>
            <person name="Kruys A."/>
            <person name="Hutchinson M.I."/>
            <person name="Powell A.J."/>
            <person name="Barry K."/>
            <person name="Miller A.N."/>
            <person name="Grigoriev I.V."/>
            <person name="Debuchy R."/>
            <person name="Gladieux P."/>
            <person name="Thoren M.H."/>
            <person name="Johannesson H."/>
        </authorList>
    </citation>
    <scope>NUCLEOTIDE SEQUENCE</scope>
    <source>
        <strain evidence="6">CBS 168.71</strain>
    </source>
</reference>
<dbReference type="GO" id="GO:0006906">
    <property type="term" value="P:vesicle fusion"/>
    <property type="evidence" value="ECO:0007669"/>
    <property type="project" value="TreeGrafter"/>
</dbReference>
<evidence type="ECO:0000259" key="5">
    <source>
        <dbReference type="Pfam" id="PF05739"/>
    </source>
</evidence>
<dbReference type="InterPro" id="IPR000727">
    <property type="entry name" value="T_SNARE_dom"/>
</dbReference>
<organism evidence="6 7">
    <name type="scientific">Chaetomium fimeti</name>
    <dbReference type="NCBI Taxonomy" id="1854472"/>
    <lineage>
        <taxon>Eukaryota</taxon>
        <taxon>Fungi</taxon>
        <taxon>Dikarya</taxon>
        <taxon>Ascomycota</taxon>
        <taxon>Pezizomycotina</taxon>
        <taxon>Sordariomycetes</taxon>
        <taxon>Sordariomycetidae</taxon>
        <taxon>Sordariales</taxon>
        <taxon>Chaetomiaceae</taxon>
        <taxon>Chaetomium</taxon>
    </lineage>
</organism>
<feature type="compositionally biased region" description="Low complexity" evidence="3">
    <location>
        <begin position="347"/>
        <end position="367"/>
    </location>
</feature>
<name>A0AAE0LNQ1_9PEZI</name>
<protein>
    <submittedName>
        <fullName evidence="6">t-SNARE</fullName>
    </submittedName>
</protein>
<dbReference type="GO" id="GO:0012505">
    <property type="term" value="C:endomembrane system"/>
    <property type="evidence" value="ECO:0007669"/>
    <property type="project" value="TreeGrafter"/>
</dbReference>
<evidence type="ECO:0000313" key="7">
    <source>
        <dbReference type="Proteomes" id="UP001278766"/>
    </source>
</evidence>
<evidence type="ECO:0000256" key="1">
    <source>
        <dbReference type="ARBA" id="ARBA00009063"/>
    </source>
</evidence>
<evidence type="ECO:0000256" key="3">
    <source>
        <dbReference type="SAM" id="MobiDB-lite"/>
    </source>
</evidence>
<dbReference type="RefSeq" id="XP_062655341.1">
    <property type="nucleotide sequence ID" value="XM_062799842.1"/>
</dbReference>
<dbReference type="EMBL" id="JAUEPN010000008">
    <property type="protein sequence ID" value="KAK3291827.1"/>
    <property type="molecule type" value="Genomic_DNA"/>
</dbReference>
<dbReference type="GO" id="GO:0006887">
    <property type="term" value="P:exocytosis"/>
    <property type="evidence" value="ECO:0007669"/>
    <property type="project" value="TreeGrafter"/>
</dbReference>
<dbReference type="Gene3D" id="1.20.58.70">
    <property type="match status" value="1"/>
</dbReference>
<feature type="region of interest" description="Disordered" evidence="3">
    <location>
        <begin position="321"/>
        <end position="376"/>
    </location>
</feature>
<keyword evidence="4" id="KW-0812">Transmembrane</keyword>
<reference evidence="6" key="1">
    <citation type="journal article" date="2023" name="Mol. Phylogenet. Evol.">
        <title>Genome-scale phylogeny and comparative genomics of the fungal order Sordariales.</title>
        <authorList>
            <person name="Hensen N."/>
            <person name="Bonometti L."/>
            <person name="Westerberg I."/>
            <person name="Brannstrom I.O."/>
            <person name="Guillou S."/>
            <person name="Cros-Aarteil S."/>
            <person name="Calhoun S."/>
            <person name="Haridas S."/>
            <person name="Kuo A."/>
            <person name="Mondo S."/>
            <person name="Pangilinan J."/>
            <person name="Riley R."/>
            <person name="LaButti K."/>
            <person name="Andreopoulos B."/>
            <person name="Lipzen A."/>
            <person name="Chen C."/>
            <person name="Yan M."/>
            <person name="Daum C."/>
            <person name="Ng V."/>
            <person name="Clum A."/>
            <person name="Steindorff A."/>
            <person name="Ohm R.A."/>
            <person name="Martin F."/>
            <person name="Silar P."/>
            <person name="Natvig D.O."/>
            <person name="Lalanne C."/>
            <person name="Gautier V."/>
            <person name="Ament-Velasquez S.L."/>
            <person name="Kruys A."/>
            <person name="Hutchinson M.I."/>
            <person name="Powell A.J."/>
            <person name="Barry K."/>
            <person name="Miller A.N."/>
            <person name="Grigoriev I.V."/>
            <person name="Debuchy R."/>
            <person name="Gladieux P."/>
            <person name="Hiltunen Thoren M."/>
            <person name="Johannesson H."/>
        </authorList>
    </citation>
    <scope>NUCLEOTIDE SEQUENCE</scope>
    <source>
        <strain evidence="6">CBS 168.71</strain>
    </source>
</reference>
<feature type="compositionally biased region" description="Low complexity" evidence="3">
    <location>
        <begin position="329"/>
        <end position="339"/>
    </location>
</feature>
<evidence type="ECO:0000256" key="4">
    <source>
        <dbReference type="SAM" id="Phobius"/>
    </source>
</evidence>